<dbReference type="SMART" id="SM00248">
    <property type="entry name" value="ANK"/>
    <property type="match status" value="2"/>
</dbReference>
<dbReference type="EMBL" id="JALLBG020000013">
    <property type="protein sequence ID" value="KAL3772260.1"/>
    <property type="molecule type" value="Genomic_DNA"/>
</dbReference>
<dbReference type="Pfam" id="PF12796">
    <property type="entry name" value="Ank_2"/>
    <property type="match status" value="1"/>
</dbReference>
<dbReference type="InterPro" id="IPR036047">
    <property type="entry name" value="F-box-like_dom_sf"/>
</dbReference>
<dbReference type="SUPFAM" id="SSF81383">
    <property type="entry name" value="F-box domain"/>
    <property type="match status" value="1"/>
</dbReference>
<dbReference type="Proteomes" id="UP001530293">
    <property type="component" value="Unassembled WGS sequence"/>
</dbReference>
<keyword evidence="3" id="KW-1185">Reference proteome</keyword>
<dbReference type="PANTHER" id="PTHR24183:SF1">
    <property type="entry name" value="FIBRONECTIN TYPE 3 AND ANKYRIN REPEAT DOMAINS PROTEIN 1"/>
    <property type="match status" value="1"/>
</dbReference>
<accession>A0ABD3NGZ6</accession>
<dbReference type="InterPro" id="IPR036034">
    <property type="entry name" value="PDZ_sf"/>
</dbReference>
<evidence type="ECO:0000313" key="3">
    <source>
        <dbReference type="Proteomes" id="UP001530293"/>
    </source>
</evidence>
<comment type="caution">
    <text evidence="2">The sequence shown here is derived from an EMBL/GenBank/DDBJ whole genome shotgun (WGS) entry which is preliminary data.</text>
</comment>
<dbReference type="Gene3D" id="1.25.40.20">
    <property type="entry name" value="Ankyrin repeat-containing domain"/>
    <property type="match status" value="1"/>
</dbReference>
<dbReference type="PANTHER" id="PTHR24183">
    <property type="entry name" value="FIBRONECTIN TYPE 3 AND ANKYRIN REPEAT DOMAINS PROTEIN 1"/>
    <property type="match status" value="1"/>
</dbReference>
<sequence>MTFVGITLERPETAHTWGLIFVKEKGGHALIVRVIPPKSEGPVVKWCQITNSVPNPSVVYRTTMTFNMTLEQYEAFIVQNFPPPLDSNKIRQGNPLVTPYLMPGDAILSVNGIPVSAFDAGQLALFIRNHCQKRMIILAMRHEEVMMKAAQIPILPPSVIQHQQPPDSKAVTDQSSAVIRDAWRCLLASRGAAQQQQKQNRQVKRKSSQSRAKVMKRPKLEYCNVAFQNEDGKPIPYCDNDKSDPDDGKRIHGFLSDEIEKSFANWHSSRKSMWKSSRIRKIDSLGNCPVVEAERATEVTAVVHDFWLTNGHTSFDAWLSSSKANWTRSYSWHHERRNALQYKFTKEVHFPLVTSTDGNNNLLEQFENWLSVRKQQWKLERRKRHRHRSETPRVSLENHSSRLSFAHDMYIDELLDEEQRALIVASQPIDISWVFDVQLGAPDDVIGNIMTFLCPSDHGKLLCLSYTTNYLFKQRNDMWKALFPSHWVVPRRPRKSWCAMYITKIRAEEEASRKRSDDLLIKANIIIQKGDQLNKLEKLVEKATKDFEFSVNYTSGVVLERNSLLNLAVIDRRHKITKWLIEEKGADIESCDRGQFTPLMNAAWNGDRYAARYLLARGCDRTKVGYNHSSQGLAPPKFEGLTAEGWARKCGHDEVAELIRLGL</sequence>
<dbReference type="InterPro" id="IPR036770">
    <property type="entry name" value="Ankyrin_rpt-contain_sf"/>
</dbReference>
<evidence type="ECO:0000313" key="2">
    <source>
        <dbReference type="EMBL" id="KAL3772260.1"/>
    </source>
</evidence>
<dbReference type="SUPFAM" id="SSF50156">
    <property type="entry name" value="PDZ domain-like"/>
    <property type="match status" value="1"/>
</dbReference>
<organism evidence="2 3">
    <name type="scientific">Discostella pseudostelligera</name>
    <dbReference type="NCBI Taxonomy" id="259834"/>
    <lineage>
        <taxon>Eukaryota</taxon>
        <taxon>Sar</taxon>
        <taxon>Stramenopiles</taxon>
        <taxon>Ochrophyta</taxon>
        <taxon>Bacillariophyta</taxon>
        <taxon>Coscinodiscophyceae</taxon>
        <taxon>Thalassiosirophycidae</taxon>
        <taxon>Stephanodiscales</taxon>
        <taxon>Stephanodiscaceae</taxon>
        <taxon>Discostella</taxon>
    </lineage>
</organism>
<reference evidence="2 3" key="1">
    <citation type="submission" date="2024-10" db="EMBL/GenBank/DDBJ databases">
        <title>Updated reference genomes for cyclostephanoid diatoms.</title>
        <authorList>
            <person name="Roberts W.R."/>
            <person name="Alverson A.J."/>
        </authorList>
    </citation>
    <scope>NUCLEOTIDE SEQUENCE [LARGE SCALE GENOMIC DNA]</scope>
    <source>
        <strain evidence="2 3">AJA232-27</strain>
    </source>
</reference>
<proteinExistence type="predicted"/>
<dbReference type="InterPro" id="IPR002110">
    <property type="entry name" value="Ankyrin_rpt"/>
</dbReference>
<feature type="compositionally biased region" description="Basic residues" evidence="1">
    <location>
        <begin position="201"/>
        <end position="213"/>
    </location>
</feature>
<feature type="region of interest" description="Disordered" evidence="1">
    <location>
        <begin position="194"/>
        <end position="213"/>
    </location>
</feature>
<name>A0ABD3NGZ6_9STRA</name>
<protein>
    <recommendedName>
        <fullName evidence="4">PDZ domain-containing protein</fullName>
    </recommendedName>
</protein>
<evidence type="ECO:0000256" key="1">
    <source>
        <dbReference type="SAM" id="MobiDB-lite"/>
    </source>
</evidence>
<dbReference type="AlphaFoldDB" id="A0ABD3NGZ6"/>
<gene>
    <name evidence="2" type="ORF">ACHAWU_005311</name>
</gene>
<evidence type="ECO:0008006" key="4">
    <source>
        <dbReference type="Google" id="ProtNLM"/>
    </source>
</evidence>
<dbReference type="SUPFAM" id="SSF48403">
    <property type="entry name" value="Ankyrin repeat"/>
    <property type="match status" value="1"/>
</dbReference>